<name>A0A1I2TCA1_9CORY</name>
<dbReference type="RefSeq" id="WP_092285866.1">
    <property type="nucleotide sequence ID" value="NZ_FOPJ01000008.1"/>
</dbReference>
<feature type="transmembrane region" description="Helical" evidence="1">
    <location>
        <begin position="102"/>
        <end position="120"/>
    </location>
</feature>
<dbReference type="EMBL" id="FOPJ01000008">
    <property type="protein sequence ID" value="SFG62515.1"/>
    <property type="molecule type" value="Genomic_DNA"/>
</dbReference>
<evidence type="ECO:0000256" key="1">
    <source>
        <dbReference type="SAM" id="Phobius"/>
    </source>
</evidence>
<evidence type="ECO:0000313" key="3">
    <source>
        <dbReference type="Proteomes" id="UP000199065"/>
    </source>
</evidence>
<keyword evidence="3" id="KW-1185">Reference proteome</keyword>
<reference evidence="2 3" key="1">
    <citation type="submission" date="2016-10" db="EMBL/GenBank/DDBJ databases">
        <authorList>
            <person name="de Groot N.N."/>
        </authorList>
    </citation>
    <scope>NUCLEOTIDE SEQUENCE [LARGE SCALE GENOMIC DNA]</scope>
    <source>
        <strain>J11</strain>
        <strain evidence="3">PG 39</strain>
    </source>
</reference>
<keyword evidence="1" id="KW-0812">Transmembrane</keyword>
<evidence type="ECO:0000313" key="2">
    <source>
        <dbReference type="EMBL" id="SFG62515.1"/>
    </source>
</evidence>
<dbReference type="AlphaFoldDB" id="A0A1I2TCA1"/>
<proteinExistence type="predicted"/>
<keyword evidence="1" id="KW-0472">Membrane</keyword>
<sequence length="146" mass="15818">MPIQESTHTQWHPIPHNKEEVARLFLPDSPRSTFNLIALPLLPTVGALLVYSAVFNKPSGGFGGAMVVLFLSVLGMMAQFFISSQVGSAAAKISRNPWWLKAAHGVVAVLTMWVPYSLVFPGGVHALSAAVAAVMIEAVFLCWLFR</sequence>
<organism evidence="2 3">
    <name type="scientific">Corynebacterium spheniscorum</name>
    <dbReference type="NCBI Taxonomy" id="185761"/>
    <lineage>
        <taxon>Bacteria</taxon>
        <taxon>Bacillati</taxon>
        <taxon>Actinomycetota</taxon>
        <taxon>Actinomycetes</taxon>
        <taxon>Mycobacteriales</taxon>
        <taxon>Corynebacteriaceae</taxon>
        <taxon>Corynebacterium</taxon>
    </lineage>
</organism>
<feature type="transmembrane region" description="Helical" evidence="1">
    <location>
        <begin position="33"/>
        <end position="54"/>
    </location>
</feature>
<protein>
    <submittedName>
        <fullName evidence="2">Uncharacterized protein</fullName>
    </submittedName>
</protein>
<accession>A0A1I2TCA1</accession>
<feature type="transmembrane region" description="Helical" evidence="1">
    <location>
        <begin position="60"/>
        <end position="82"/>
    </location>
</feature>
<gene>
    <name evidence="2" type="ORF">SAMN05660282_01414</name>
</gene>
<dbReference type="Proteomes" id="UP000199065">
    <property type="component" value="Unassembled WGS sequence"/>
</dbReference>
<feature type="transmembrane region" description="Helical" evidence="1">
    <location>
        <begin position="126"/>
        <end position="145"/>
    </location>
</feature>
<keyword evidence="1" id="KW-1133">Transmembrane helix</keyword>